<dbReference type="GeneID" id="20347727"/>
<dbReference type="Gene3D" id="3.40.50.300">
    <property type="entry name" value="P-loop containing nucleotide triphosphate hydrolases"/>
    <property type="match status" value="1"/>
</dbReference>
<evidence type="ECO:0000313" key="3">
    <source>
        <dbReference type="EMBL" id="EJT77357.1"/>
    </source>
</evidence>
<gene>
    <name evidence="4" type="primary">20347727</name>
    <name evidence="3" type="ORF">GGTG_07269</name>
</gene>
<feature type="region of interest" description="Disordered" evidence="2">
    <location>
        <begin position="469"/>
        <end position="493"/>
    </location>
</feature>
<reference evidence="3" key="3">
    <citation type="submission" date="2010-09" db="EMBL/GenBank/DDBJ databases">
        <title>Annotation of Gaeumannomyces graminis var. tritici R3-111a-1.</title>
        <authorList>
            <consortium name="The Broad Institute Genome Sequencing Platform"/>
            <person name="Ma L.-J."/>
            <person name="Dead R."/>
            <person name="Young S.K."/>
            <person name="Zeng Q."/>
            <person name="Gargeya S."/>
            <person name="Fitzgerald M."/>
            <person name="Haas B."/>
            <person name="Abouelleil A."/>
            <person name="Alvarado L."/>
            <person name="Arachchi H.M."/>
            <person name="Berlin A."/>
            <person name="Brown A."/>
            <person name="Chapman S.B."/>
            <person name="Chen Z."/>
            <person name="Dunbar C."/>
            <person name="Freedman E."/>
            <person name="Gearin G."/>
            <person name="Gellesch M."/>
            <person name="Goldberg J."/>
            <person name="Griggs A."/>
            <person name="Gujja S."/>
            <person name="Heiman D."/>
            <person name="Howarth C."/>
            <person name="Larson L."/>
            <person name="Lui A."/>
            <person name="MacDonald P.J.P."/>
            <person name="Mehta T."/>
            <person name="Montmayeur A."/>
            <person name="Murphy C."/>
            <person name="Neiman D."/>
            <person name="Pearson M."/>
            <person name="Priest M."/>
            <person name="Roberts A."/>
            <person name="Saif S."/>
            <person name="Shea T."/>
            <person name="Shenoy N."/>
            <person name="Sisk P."/>
            <person name="Stolte C."/>
            <person name="Sykes S."/>
            <person name="Yandava C."/>
            <person name="Wortman J."/>
            <person name="Nusbaum C."/>
            <person name="Birren B."/>
        </authorList>
    </citation>
    <scope>NUCLEOTIDE SEQUENCE</scope>
    <source>
        <strain evidence="3">R3-111a-1</strain>
    </source>
</reference>
<evidence type="ECO:0000313" key="5">
    <source>
        <dbReference type="Proteomes" id="UP000006039"/>
    </source>
</evidence>
<dbReference type="SUPFAM" id="SSF52540">
    <property type="entry name" value="P-loop containing nucleoside triphosphate hydrolases"/>
    <property type="match status" value="1"/>
</dbReference>
<dbReference type="Proteomes" id="UP000006039">
    <property type="component" value="Unassembled WGS sequence"/>
</dbReference>
<evidence type="ECO:0000313" key="4">
    <source>
        <dbReference type="EnsemblFungi" id="EJT77357"/>
    </source>
</evidence>
<proteinExistence type="predicted"/>
<sequence length="654" mass="73211">MSPFQEDSCSCGQEPVTILLLGCTQQGKSSLIRSLYDYAGRDQARDAVQIGVFGNSSVTKECFVYPLTIKLREHAFKDRNGNVLSINSLEDVEDAEALDDGYDTAGSHDGENDAVGDMTPSAKHETVYTGEHLHVRIIDTPGLDDSDNSKAAGDVSTGLRMEVEDEKHKMTIFKAVVAEGKISAVCVVLSTEANLGGALSQILRQYKILLSHMGVGDNLHFLHTHVDEFDMWDKMNSRPHAVSTALSDFTASHHFINNIPCGPISEYLAHRALARLVHSLAQDNPQHVQQLGYAKPSAFRDMEEHIHDALRVKLEAWQEKIKKKQEEMDELEINRLGLEARHRKQMEIWHRLNVEYERLDTCDEVEIRHWSGRAGWPFLFVPARLHVEISTNHPIRKVKRDTPGHAHWEGPGDDHWKNGQRHFSDCLAANGPFSDIWATVWLYGWRKEIEADRLSTLHAERDHAWAAHASTKDDMDKTSGEIGRARGEKEGLERERDAVASRIAALAQDLIPLDAIQTKGHYLASTSLISYAYGRGVIEDMMELSLLPTHPDPSAKEAALTDYRAKLAQLNEAGEGEESQDKKADIEASRKAAEAMVNVVLAKNTCRAGLFATLTMSIAKRGHDSPAVWERVFSELKECYLKDPGNWDRLVELL</sequence>
<reference evidence="4" key="5">
    <citation type="submission" date="2018-04" db="UniProtKB">
        <authorList>
            <consortium name="EnsemblFungi"/>
        </authorList>
    </citation>
    <scope>IDENTIFICATION</scope>
    <source>
        <strain evidence="4">R3-111a-1</strain>
    </source>
</reference>
<feature type="coiled-coil region" evidence="1">
    <location>
        <begin position="307"/>
        <end position="341"/>
    </location>
</feature>
<dbReference type="VEuPathDB" id="FungiDB:GGTG_07269"/>
<evidence type="ECO:0000256" key="1">
    <source>
        <dbReference type="SAM" id="Coils"/>
    </source>
</evidence>
<dbReference type="EnsemblFungi" id="EJT77357">
    <property type="protein sequence ID" value="EJT77357"/>
    <property type="gene ID" value="GGTG_07269"/>
</dbReference>
<accession>J3P172</accession>
<dbReference type="eggNOG" id="ENOG502SUT0">
    <property type="taxonomic scope" value="Eukaryota"/>
</dbReference>
<evidence type="ECO:0008006" key="6">
    <source>
        <dbReference type="Google" id="ProtNLM"/>
    </source>
</evidence>
<dbReference type="HOGENOM" id="CLU_419213_0_0_1"/>
<reference evidence="4" key="4">
    <citation type="journal article" date="2015" name="G3 (Bethesda)">
        <title>Genome sequences of three phytopathogenic species of the Magnaporthaceae family of fungi.</title>
        <authorList>
            <person name="Okagaki L.H."/>
            <person name="Nunes C.C."/>
            <person name="Sailsbery J."/>
            <person name="Clay B."/>
            <person name="Brown D."/>
            <person name="John T."/>
            <person name="Oh Y."/>
            <person name="Young N."/>
            <person name="Fitzgerald M."/>
            <person name="Haas B.J."/>
            <person name="Zeng Q."/>
            <person name="Young S."/>
            <person name="Adiconis X."/>
            <person name="Fan L."/>
            <person name="Levin J.Z."/>
            <person name="Mitchell T.K."/>
            <person name="Okubara P.A."/>
            <person name="Farman M.L."/>
            <person name="Kohn L.M."/>
            <person name="Birren B."/>
            <person name="Ma L.-J."/>
            <person name="Dean R.A."/>
        </authorList>
    </citation>
    <scope>NUCLEOTIDE SEQUENCE</scope>
    <source>
        <strain evidence="4">R3-111a-1</strain>
    </source>
</reference>
<evidence type="ECO:0000256" key="2">
    <source>
        <dbReference type="SAM" id="MobiDB-lite"/>
    </source>
</evidence>
<dbReference type="OrthoDB" id="8954335at2759"/>
<dbReference type="AlphaFoldDB" id="J3P172"/>
<reference evidence="3" key="2">
    <citation type="submission" date="2010-07" db="EMBL/GenBank/DDBJ databases">
        <authorList>
            <consortium name="The Broad Institute Genome Sequencing Platform"/>
            <consortium name="Broad Institute Genome Sequencing Center for Infectious Disease"/>
            <person name="Ma L.-J."/>
            <person name="Dead R."/>
            <person name="Young S."/>
            <person name="Zeng Q."/>
            <person name="Koehrsen M."/>
            <person name="Alvarado L."/>
            <person name="Berlin A."/>
            <person name="Chapman S.B."/>
            <person name="Chen Z."/>
            <person name="Freedman E."/>
            <person name="Gellesch M."/>
            <person name="Goldberg J."/>
            <person name="Griggs A."/>
            <person name="Gujja S."/>
            <person name="Heilman E.R."/>
            <person name="Heiman D."/>
            <person name="Hepburn T."/>
            <person name="Howarth C."/>
            <person name="Jen D."/>
            <person name="Larson L."/>
            <person name="Mehta T."/>
            <person name="Neiman D."/>
            <person name="Pearson M."/>
            <person name="Roberts A."/>
            <person name="Saif S."/>
            <person name="Shea T."/>
            <person name="Shenoy N."/>
            <person name="Sisk P."/>
            <person name="Stolte C."/>
            <person name="Sykes S."/>
            <person name="Walk T."/>
            <person name="White J."/>
            <person name="Yandava C."/>
            <person name="Haas B."/>
            <person name="Nusbaum C."/>
            <person name="Birren B."/>
        </authorList>
    </citation>
    <scope>NUCLEOTIDE SEQUENCE</scope>
    <source>
        <strain evidence="3">R3-111a-1</strain>
    </source>
</reference>
<keyword evidence="5" id="KW-1185">Reference proteome</keyword>
<keyword evidence="1" id="KW-0175">Coiled coil</keyword>
<protein>
    <recommendedName>
        <fullName evidence="6">G domain-containing protein</fullName>
    </recommendedName>
</protein>
<dbReference type="InterPro" id="IPR027417">
    <property type="entry name" value="P-loop_NTPase"/>
</dbReference>
<dbReference type="EMBL" id="GL385397">
    <property type="protein sequence ID" value="EJT77357.1"/>
    <property type="molecule type" value="Genomic_DNA"/>
</dbReference>
<dbReference type="RefSeq" id="XP_009223357.1">
    <property type="nucleotide sequence ID" value="XM_009225093.1"/>
</dbReference>
<name>J3P172_GAET3</name>
<reference evidence="5" key="1">
    <citation type="submission" date="2010-07" db="EMBL/GenBank/DDBJ databases">
        <title>The genome sequence of Gaeumannomyces graminis var. tritici strain R3-111a-1.</title>
        <authorList>
            <consortium name="The Broad Institute Genome Sequencing Platform"/>
            <person name="Ma L.-J."/>
            <person name="Dead R."/>
            <person name="Young S."/>
            <person name="Zeng Q."/>
            <person name="Koehrsen M."/>
            <person name="Alvarado L."/>
            <person name="Berlin A."/>
            <person name="Chapman S.B."/>
            <person name="Chen Z."/>
            <person name="Freedman E."/>
            <person name="Gellesch M."/>
            <person name="Goldberg J."/>
            <person name="Griggs A."/>
            <person name="Gujja S."/>
            <person name="Heilman E.R."/>
            <person name="Heiman D."/>
            <person name="Hepburn T."/>
            <person name="Howarth C."/>
            <person name="Jen D."/>
            <person name="Larson L."/>
            <person name="Mehta T."/>
            <person name="Neiman D."/>
            <person name="Pearson M."/>
            <person name="Roberts A."/>
            <person name="Saif S."/>
            <person name="Shea T."/>
            <person name="Shenoy N."/>
            <person name="Sisk P."/>
            <person name="Stolte C."/>
            <person name="Sykes S."/>
            <person name="Walk T."/>
            <person name="White J."/>
            <person name="Yandava C."/>
            <person name="Haas B."/>
            <person name="Nusbaum C."/>
            <person name="Birren B."/>
        </authorList>
    </citation>
    <scope>NUCLEOTIDE SEQUENCE [LARGE SCALE GENOMIC DNA]</scope>
    <source>
        <strain evidence="5">R3-111a-1</strain>
    </source>
</reference>
<organism evidence="3">
    <name type="scientific">Gaeumannomyces tritici (strain R3-111a-1)</name>
    <name type="common">Wheat and barley take-all root rot fungus</name>
    <name type="synonym">Gaeumannomyces graminis var. tritici</name>
    <dbReference type="NCBI Taxonomy" id="644352"/>
    <lineage>
        <taxon>Eukaryota</taxon>
        <taxon>Fungi</taxon>
        <taxon>Dikarya</taxon>
        <taxon>Ascomycota</taxon>
        <taxon>Pezizomycotina</taxon>
        <taxon>Sordariomycetes</taxon>
        <taxon>Sordariomycetidae</taxon>
        <taxon>Magnaporthales</taxon>
        <taxon>Magnaporthaceae</taxon>
        <taxon>Gaeumannomyces</taxon>
    </lineage>
</organism>